<feature type="signal peptide" evidence="1">
    <location>
        <begin position="1"/>
        <end position="23"/>
    </location>
</feature>
<organism evidence="2 3">
    <name type="scientific">Methylophilus aquaticus</name>
    <dbReference type="NCBI Taxonomy" id="1971610"/>
    <lineage>
        <taxon>Bacteria</taxon>
        <taxon>Pseudomonadati</taxon>
        <taxon>Pseudomonadota</taxon>
        <taxon>Betaproteobacteria</taxon>
        <taxon>Nitrosomonadales</taxon>
        <taxon>Methylophilaceae</taxon>
        <taxon>Methylophilus</taxon>
    </lineage>
</organism>
<protein>
    <recommendedName>
        <fullName evidence="4">DUF4410 domain-containing protein</fullName>
    </recommendedName>
</protein>
<accession>A0ABT9JVQ6</accession>
<sequence>MKNFLKSLTLVFVISALTLAGCASVPENVANPDKNKLGILIFAGEGFNPTYDDPQDQKVKATWLETSKKLTEYLEAEIEQEHHTDAEQAINLNSRTDSNTFIAQQFAQKRVDGLIQVRISHIKNTSENTIYLKLAYNAVQYGKNEQGGDTMIIGKGIEEKYTLVGVNFEGSKTPLNYFTHDFIRKLSQKGFIAD</sequence>
<name>A0ABT9JVQ6_9PROT</name>
<comment type="caution">
    <text evidence="2">The sequence shown here is derived from an EMBL/GenBank/DDBJ whole genome shotgun (WGS) entry which is preliminary data.</text>
</comment>
<evidence type="ECO:0000313" key="3">
    <source>
        <dbReference type="Proteomes" id="UP001225906"/>
    </source>
</evidence>
<evidence type="ECO:0008006" key="4">
    <source>
        <dbReference type="Google" id="ProtNLM"/>
    </source>
</evidence>
<keyword evidence="3" id="KW-1185">Reference proteome</keyword>
<dbReference type="PROSITE" id="PS51257">
    <property type="entry name" value="PROKAR_LIPOPROTEIN"/>
    <property type="match status" value="1"/>
</dbReference>
<proteinExistence type="predicted"/>
<keyword evidence="1" id="KW-0732">Signal</keyword>
<dbReference type="Proteomes" id="UP001225906">
    <property type="component" value="Unassembled WGS sequence"/>
</dbReference>
<dbReference type="RefSeq" id="WP_306390336.1">
    <property type="nucleotide sequence ID" value="NZ_JAVCAP010000028.1"/>
</dbReference>
<reference evidence="3" key="1">
    <citation type="journal article" date="2019" name="Int. J. Syst. Evol. Microbiol.">
        <title>The Global Catalogue of Microorganisms (GCM) 10K type strain sequencing project: providing services to taxonomists for standard genome sequencing and annotation.</title>
        <authorList>
            <consortium name="The Broad Institute Genomics Platform"/>
            <consortium name="The Broad Institute Genome Sequencing Center for Infectious Disease"/>
            <person name="Wu L."/>
            <person name="Ma J."/>
        </authorList>
    </citation>
    <scope>NUCLEOTIDE SEQUENCE [LARGE SCALE GENOMIC DNA]</scope>
    <source>
        <strain evidence="3">VKM B-3159</strain>
    </source>
</reference>
<evidence type="ECO:0000313" key="2">
    <source>
        <dbReference type="EMBL" id="MDP8568596.1"/>
    </source>
</evidence>
<feature type="chain" id="PRO_5045211885" description="DUF4410 domain-containing protein" evidence="1">
    <location>
        <begin position="24"/>
        <end position="194"/>
    </location>
</feature>
<evidence type="ECO:0000256" key="1">
    <source>
        <dbReference type="SAM" id="SignalP"/>
    </source>
</evidence>
<gene>
    <name evidence="2" type="ORF">Q9291_12120</name>
</gene>
<dbReference type="EMBL" id="JAVCAP010000028">
    <property type="protein sequence ID" value="MDP8568596.1"/>
    <property type="molecule type" value="Genomic_DNA"/>
</dbReference>